<feature type="compositionally biased region" description="Basic residues" evidence="7">
    <location>
        <begin position="35"/>
        <end position="49"/>
    </location>
</feature>
<dbReference type="AlphaFoldDB" id="A0A5C3LH93"/>
<dbReference type="STRING" id="68775.A0A5C3LH93"/>
<dbReference type="InterPro" id="IPR001138">
    <property type="entry name" value="Zn2Cys6_DnaBD"/>
</dbReference>
<sequence>MQSSSAGRSILTSVSPSATTINPANTANTSPARGSSHHTSSHPHPHTQSHQHSPLLLSSHQPQPHQPSTTSLPPIRQLHPYLPPSGMSYAQHSSAEGYSSYPPPSSHTHSPHQSYSQHDSGGFSSGGGGLGGGSISSGGGGGGSIGGGGGRHAQDDMYANPGAVDSDGEEFDQHGPPKKKRRRQALSCTECKRRKIKCDRFFLLFRFIHCNF</sequence>
<dbReference type="EMBL" id="ML213685">
    <property type="protein sequence ID" value="TFK32140.1"/>
    <property type="molecule type" value="Genomic_DNA"/>
</dbReference>
<organism evidence="8 9">
    <name type="scientific">Crucibulum laeve</name>
    <dbReference type="NCBI Taxonomy" id="68775"/>
    <lineage>
        <taxon>Eukaryota</taxon>
        <taxon>Fungi</taxon>
        <taxon>Dikarya</taxon>
        <taxon>Basidiomycota</taxon>
        <taxon>Agaricomycotina</taxon>
        <taxon>Agaricomycetes</taxon>
        <taxon>Agaricomycetidae</taxon>
        <taxon>Agaricales</taxon>
        <taxon>Agaricineae</taxon>
        <taxon>Nidulariaceae</taxon>
        <taxon>Crucibulum</taxon>
    </lineage>
</organism>
<evidence type="ECO:0000256" key="6">
    <source>
        <dbReference type="ARBA" id="ARBA00023242"/>
    </source>
</evidence>
<feature type="compositionally biased region" description="Gly residues" evidence="7">
    <location>
        <begin position="123"/>
        <end position="151"/>
    </location>
</feature>
<name>A0A5C3LH93_9AGAR</name>
<keyword evidence="9" id="KW-1185">Reference proteome</keyword>
<dbReference type="Proteomes" id="UP000308652">
    <property type="component" value="Unassembled WGS sequence"/>
</dbReference>
<reference evidence="8 9" key="1">
    <citation type="journal article" date="2019" name="Nat. Ecol. Evol.">
        <title>Megaphylogeny resolves global patterns of mushroom evolution.</title>
        <authorList>
            <person name="Varga T."/>
            <person name="Krizsan K."/>
            <person name="Foldi C."/>
            <person name="Dima B."/>
            <person name="Sanchez-Garcia M."/>
            <person name="Sanchez-Ramirez S."/>
            <person name="Szollosi G.J."/>
            <person name="Szarkandi J.G."/>
            <person name="Papp V."/>
            <person name="Albert L."/>
            <person name="Andreopoulos W."/>
            <person name="Angelini C."/>
            <person name="Antonin V."/>
            <person name="Barry K.W."/>
            <person name="Bougher N.L."/>
            <person name="Buchanan P."/>
            <person name="Buyck B."/>
            <person name="Bense V."/>
            <person name="Catcheside P."/>
            <person name="Chovatia M."/>
            <person name="Cooper J."/>
            <person name="Damon W."/>
            <person name="Desjardin D."/>
            <person name="Finy P."/>
            <person name="Geml J."/>
            <person name="Haridas S."/>
            <person name="Hughes K."/>
            <person name="Justo A."/>
            <person name="Karasinski D."/>
            <person name="Kautmanova I."/>
            <person name="Kiss B."/>
            <person name="Kocsube S."/>
            <person name="Kotiranta H."/>
            <person name="LaButti K.M."/>
            <person name="Lechner B.E."/>
            <person name="Liimatainen K."/>
            <person name="Lipzen A."/>
            <person name="Lukacs Z."/>
            <person name="Mihaltcheva S."/>
            <person name="Morgado L.N."/>
            <person name="Niskanen T."/>
            <person name="Noordeloos M.E."/>
            <person name="Ohm R.A."/>
            <person name="Ortiz-Santana B."/>
            <person name="Ovrebo C."/>
            <person name="Racz N."/>
            <person name="Riley R."/>
            <person name="Savchenko A."/>
            <person name="Shiryaev A."/>
            <person name="Soop K."/>
            <person name="Spirin V."/>
            <person name="Szebenyi C."/>
            <person name="Tomsovsky M."/>
            <person name="Tulloss R.E."/>
            <person name="Uehling J."/>
            <person name="Grigoriev I.V."/>
            <person name="Vagvolgyi C."/>
            <person name="Papp T."/>
            <person name="Martin F.M."/>
            <person name="Miettinen O."/>
            <person name="Hibbett D.S."/>
            <person name="Nagy L.G."/>
        </authorList>
    </citation>
    <scope>NUCLEOTIDE SEQUENCE [LARGE SCALE GENOMIC DNA]</scope>
    <source>
        <strain evidence="8 9">CBS 166.37</strain>
    </source>
</reference>
<feature type="compositionally biased region" description="Low complexity" evidence="7">
    <location>
        <begin position="50"/>
        <end position="74"/>
    </location>
</feature>
<dbReference type="GO" id="GO:0008270">
    <property type="term" value="F:zinc ion binding"/>
    <property type="evidence" value="ECO:0007669"/>
    <property type="project" value="InterPro"/>
</dbReference>
<proteinExistence type="predicted"/>
<keyword evidence="1" id="KW-0479">Metal-binding</keyword>
<feature type="compositionally biased region" description="Low complexity" evidence="7">
    <location>
        <begin position="106"/>
        <end position="122"/>
    </location>
</feature>
<keyword evidence="4" id="KW-0238">DNA-binding</keyword>
<dbReference type="GO" id="GO:0000978">
    <property type="term" value="F:RNA polymerase II cis-regulatory region sequence-specific DNA binding"/>
    <property type="evidence" value="ECO:0007669"/>
    <property type="project" value="TreeGrafter"/>
</dbReference>
<evidence type="ECO:0008006" key="10">
    <source>
        <dbReference type="Google" id="ProtNLM"/>
    </source>
</evidence>
<feature type="compositionally biased region" description="Low complexity" evidence="7">
    <location>
        <begin position="16"/>
        <end position="32"/>
    </location>
</feature>
<keyword evidence="2" id="KW-0862">Zinc</keyword>
<accession>A0A5C3LH93</accession>
<evidence type="ECO:0000256" key="7">
    <source>
        <dbReference type="SAM" id="MobiDB-lite"/>
    </source>
</evidence>
<dbReference type="GO" id="GO:0005634">
    <property type="term" value="C:nucleus"/>
    <property type="evidence" value="ECO:0007669"/>
    <property type="project" value="TreeGrafter"/>
</dbReference>
<evidence type="ECO:0000256" key="2">
    <source>
        <dbReference type="ARBA" id="ARBA00022833"/>
    </source>
</evidence>
<evidence type="ECO:0000256" key="5">
    <source>
        <dbReference type="ARBA" id="ARBA00023163"/>
    </source>
</evidence>
<keyword evidence="5" id="KW-0804">Transcription</keyword>
<dbReference type="PANTHER" id="PTHR31944">
    <property type="entry name" value="HEME-RESPONSIVE ZINC FINGER TRANSCRIPTION FACTOR HAP1"/>
    <property type="match status" value="1"/>
</dbReference>
<evidence type="ECO:0000256" key="1">
    <source>
        <dbReference type="ARBA" id="ARBA00022723"/>
    </source>
</evidence>
<gene>
    <name evidence="8" type="ORF">BDQ12DRAFT_526723</name>
</gene>
<dbReference type="CDD" id="cd00067">
    <property type="entry name" value="GAL4"/>
    <property type="match status" value="1"/>
</dbReference>
<dbReference type="GO" id="GO:0001228">
    <property type="term" value="F:DNA-binding transcription activator activity, RNA polymerase II-specific"/>
    <property type="evidence" value="ECO:0007669"/>
    <property type="project" value="TreeGrafter"/>
</dbReference>
<evidence type="ECO:0000256" key="3">
    <source>
        <dbReference type="ARBA" id="ARBA00023015"/>
    </source>
</evidence>
<keyword evidence="6" id="KW-0539">Nucleus</keyword>
<evidence type="ECO:0000256" key="4">
    <source>
        <dbReference type="ARBA" id="ARBA00023125"/>
    </source>
</evidence>
<dbReference type="SUPFAM" id="SSF57701">
    <property type="entry name" value="Zn2/Cys6 DNA-binding domain"/>
    <property type="match status" value="1"/>
</dbReference>
<keyword evidence="3" id="KW-0805">Transcription regulation</keyword>
<evidence type="ECO:0000313" key="9">
    <source>
        <dbReference type="Proteomes" id="UP000308652"/>
    </source>
</evidence>
<feature type="region of interest" description="Disordered" evidence="7">
    <location>
        <begin position="1"/>
        <end position="186"/>
    </location>
</feature>
<dbReference type="InterPro" id="IPR051430">
    <property type="entry name" value="Fungal_TF_Env_Response"/>
</dbReference>
<evidence type="ECO:0000313" key="8">
    <source>
        <dbReference type="EMBL" id="TFK32140.1"/>
    </source>
</evidence>
<dbReference type="OrthoDB" id="3362851at2759"/>
<protein>
    <recommendedName>
        <fullName evidence="10">Zn(2)-C6 fungal-type domain-containing protein</fullName>
    </recommendedName>
</protein>
<dbReference type="PANTHER" id="PTHR31944:SF131">
    <property type="entry name" value="HEME-RESPONSIVE ZINC FINGER TRANSCRIPTION FACTOR HAP1"/>
    <property type="match status" value="1"/>
</dbReference>
<feature type="compositionally biased region" description="Polar residues" evidence="7">
    <location>
        <begin position="1"/>
        <end position="15"/>
    </location>
</feature>
<dbReference type="InterPro" id="IPR036864">
    <property type="entry name" value="Zn2-C6_fun-type_DNA-bd_sf"/>
</dbReference>
<feature type="compositionally biased region" description="Polar residues" evidence="7">
    <location>
        <begin position="88"/>
        <end position="97"/>
    </location>
</feature>